<protein>
    <submittedName>
        <fullName evidence="1">Uncharacterized protein</fullName>
    </submittedName>
</protein>
<keyword evidence="2" id="KW-1185">Reference proteome</keyword>
<gene>
    <name evidence="1" type="ORF">ACFQVC_29945</name>
</gene>
<evidence type="ECO:0000313" key="2">
    <source>
        <dbReference type="Proteomes" id="UP001596523"/>
    </source>
</evidence>
<accession>A0ABW2JS07</accession>
<dbReference type="EMBL" id="JBHTCF010000015">
    <property type="protein sequence ID" value="MFC7308429.1"/>
    <property type="molecule type" value="Genomic_DNA"/>
</dbReference>
<dbReference type="Proteomes" id="UP001596523">
    <property type="component" value="Unassembled WGS sequence"/>
</dbReference>
<name>A0ABW2JS07_9ACTN</name>
<proteinExistence type="predicted"/>
<evidence type="ECO:0000313" key="1">
    <source>
        <dbReference type="EMBL" id="MFC7308429.1"/>
    </source>
</evidence>
<sequence length="44" mass="4548">MTKSLLGKGLAGKRPAVRAIGCGSTARELAQRQLAACAPRRGIL</sequence>
<comment type="caution">
    <text evidence="1">The sequence shown here is derived from an EMBL/GenBank/DDBJ whole genome shotgun (WGS) entry which is preliminary data.</text>
</comment>
<reference evidence="2" key="1">
    <citation type="journal article" date="2019" name="Int. J. Syst. Evol. Microbiol.">
        <title>The Global Catalogue of Microorganisms (GCM) 10K type strain sequencing project: providing services to taxonomists for standard genome sequencing and annotation.</title>
        <authorList>
            <consortium name="The Broad Institute Genomics Platform"/>
            <consortium name="The Broad Institute Genome Sequencing Center for Infectious Disease"/>
            <person name="Wu L."/>
            <person name="Ma J."/>
        </authorList>
    </citation>
    <scope>NUCLEOTIDE SEQUENCE [LARGE SCALE GENOMIC DNA]</scope>
    <source>
        <strain evidence="2">SYNS20</strain>
    </source>
</reference>
<organism evidence="1 2">
    <name type="scientific">Streptomyces monticola</name>
    <dbReference type="NCBI Taxonomy" id="2666263"/>
    <lineage>
        <taxon>Bacteria</taxon>
        <taxon>Bacillati</taxon>
        <taxon>Actinomycetota</taxon>
        <taxon>Actinomycetes</taxon>
        <taxon>Kitasatosporales</taxon>
        <taxon>Streptomycetaceae</taxon>
        <taxon>Streptomyces</taxon>
    </lineage>
</organism>
<dbReference type="RefSeq" id="WP_381836389.1">
    <property type="nucleotide sequence ID" value="NZ_JBHTCF010000015.1"/>
</dbReference>